<proteinExistence type="predicted"/>
<dbReference type="GO" id="GO:0022857">
    <property type="term" value="F:transmembrane transporter activity"/>
    <property type="evidence" value="ECO:0007669"/>
    <property type="project" value="InterPro"/>
</dbReference>
<feature type="transmembrane region" description="Helical" evidence="7">
    <location>
        <begin position="318"/>
        <end position="338"/>
    </location>
</feature>
<keyword evidence="10" id="KW-1185">Reference proteome</keyword>
<evidence type="ECO:0000259" key="8">
    <source>
        <dbReference type="PROSITE" id="PS50850"/>
    </source>
</evidence>
<dbReference type="PANTHER" id="PTHR42718:SF9">
    <property type="entry name" value="MAJOR FACILITATOR SUPERFAMILY MULTIDRUG TRANSPORTER MFSC"/>
    <property type="match status" value="1"/>
</dbReference>
<dbReference type="EMBL" id="JAACJM010000045">
    <property type="protein sequence ID" value="KAF5360048.1"/>
    <property type="molecule type" value="Genomic_DNA"/>
</dbReference>
<dbReference type="OrthoDB" id="440755at2759"/>
<dbReference type="Proteomes" id="UP000559256">
    <property type="component" value="Unassembled WGS sequence"/>
</dbReference>
<sequence>MMSGAPNPVPEVIIAQHQADGHRLSSHFDESALDDESDDEISVHTSAIRRFSRRQSQNTEPIETAGILSTRERRASRRESQAARGAELYRRSSGTPQPGAGSSTTSLEASTLRQKAPAPTFTSNRQLGSTSSINFAAADSKQEPTAPSASSSSLPAFLLKSDVGLPVRRLSRTAQIIAEERGGTLPPAHSHSITLPDASIGLADIRNDTIREVDTVPPTPAGELDASTFEIQEAGTEDPRATGKIASWRGATILATACFAQLCDNIWMTSINIAVPRIAEEFDLVEGSQSWLVSAYTLTFGGFLLLAGVLSDRFGRRYVFSLGMLWMTVFSIACGVSRSGVQCIIFRALQGLGAAASVPSAIGVLSNFFVGNERHRALSMFGAAGAVGFVVGLILGGILSGTLGWRYIFYINAPIILLLSILGWLSFPKENRHTGRKPSLDFPGAALGTSGMVLMTFALSQSEVSGWNKPVIIVTLILSSQIQSWHLVLRVLALLLPMGAIGFIVSIYMGHAVEQFELKLLLIIGFFVAAVGTLPAAFVKAGVGCVAVGTFAFTDVHYARSGPRLVFPTTCITVIGVSISYNVASIALVSAVPPAAKSLAGGLINTAFQIGSGFGLAITSLVNETVLKRTPNPEDPSSIMKGYQAALFTSSGLVGGSLILTLFAIRAGQQATAGMIVH</sequence>
<accession>A0A8H5G814</accession>
<dbReference type="PANTHER" id="PTHR42718">
    <property type="entry name" value="MAJOR FACILITATOR SUPERFAMILY MULTIDRUG TRANSPORTER MFSC"/>
    <property type="match status" value="1"/>
</dbReference>
<dbReference type="InterPro" id="IPR005829">
    <property type="entry name" value="Sugar_transporter_CS"/>
</dbReference>
<gene>
    <name evidence="9" type="ORF">D9758_007625</name>
</gene>
<feature type="compositionally biased region" description="Basic and acidic residues" evidence="6">
    <location>
        <begin position="19"/>
        <end position="30"/>
    </location>
</feature>
<evidence type="ECO:0000313" key="9">
    <source>
        <dbReference type="EMBL" id="KAF5360048.1"/>
    </source>
</evidence>
<dbReference type="SUPFAM" id="SSF103473">
    <property type="entry name" value="MFS general substrate transporter"/>
    <property type="match status" value="1"/>
</dbReference>
<evidence type="ECO:0000256" key="6">
    <source>
        <dbReference type="SAM" id="MobiDB-lite"/>
    </source>
</evidence>
<dbReference type="Gene3D" id="1.20.1250.20">
    <property type="entry name" value="MFS general substrate transporter like domains"/>
    <property type="match status" value="1"/>
</dbReference>
<feature type="transmembrane region" description="Helical" evidence="7">
    <location>
        <begin position="407"/>
        <end position="427"/>
    </location>
</feature>
<feature type="compositionally biased region" description="Polar residues" evidence="6">
    <location>
        <begin position="92"/>
        <end position="113"/>
    </location>
</feature>
<name>A0A8H5G814_9AGAR</name>
<keyword evidence="5 7" id="KW-0472">Membrane</keyword>
<evidence type="ECO:0000256" key="3">
    <source>
        <dbReference type="ARBA" id="ARBA00022692"/>
    </source>
</evidence>
<dbReference type="PROSITE" id="PS50850">
    <property type="entry name" value="MFS"/>
    <property type="match status" value="1"/>
</dbReference>
<feature type="transmembrane region" description="Helical" evidence="7">
    <location>
        <begin position="291"/>
        <end position="311"/>
    </location>
</feature>
<feature type="transmembrane region" description="Helical" evidence="7">
    <location>
        <begin position="439"/>
        <end position="459"/>
    </location>
</feature>
<feature type="transmembrane region" description="Helical" evidence="7">
    <location>
        <begin position="603"/>
        <end position="622"/>
    </location>
</feature>
<protein>
    <recommendedName>
        <fullName evidence="8">Major facilitator superfamily (MFS) profile domain-containing protein</fullName>
    </recommendedName>
</protein>
<evidence type="ECO:0000256" key="5">
    <source>
        <dbReference type="ARBA" id="ARBA00023136"/>
    </source>
</evidence>
<evidence type="ECO:0000256" key="2">
    <source>
        <dbReference type="ARBA" id="ARBA00022448"/>
    </source>
</evidence>
<feature type="transmembrane region" description="Helical" evidence="7">
    <location>
        <begin position="377"/>
        <end position="401"/>
    </location>
</feature>
<reference evidence="9 10" key="1">
    <citation type="journal article" date="2020" name="ISME J.">
        <title>Uncovering the hidden diversity of litter-decomposition mechanisms in mushroom-forming fungi.</title>
        <authorList>
            <person name="Floudas D."/>
            <person name="Bentzer J."/>
            <person name="Ahren D."/>
            <person name="Johansson T."/>
            <person name="Persson P."/>
            <person name="Tunlid A."/>
        </authorList>
    </citation>
    <scope>NUCLEOTIDE SEQUENCE [LARGE SCALE GENOMIC DNA]</scope>
    <source>
        <strain evidence="9 10">CBS 291.85</strain>
    </source>
</reference>
<dbReference type="PROSITE" id="PS00216">
    <property type="entry name" value="SUGAR_TRANSPORT_1"/>
    <property type="match status" value="1"/>
</dbReference>
<dbReference type="GO" id="GO:0016020">
    <property type="term" value="C:membrane"/>
    <property type="evidence" value="ECO:0007669"/>
    <property type="project" value="UniProtKB-SubCell"/>
</dbReference>
<feature type="region of interest" description="Disordered" evidence="6">
    <location>
        <begin position="1"/>
        <end position="127"/>
    </location>
</feature>
<dbReference type="InterPro" id="IPR011701">
    <property type="entry name" value="MFS"/>
</dbReference>
<evidence type="ECO:0000256" key="4">
    <source>
        <dbReference type="ARBA" id="ARBA00022989"/>
    </source>
</evidence>
<feature type="compositionally biased region" description="Basic and acidic residues" evidence="6">
    <location>
        <begin position="70"/>
        <end position="81"/>
    </location>
</feature>
<organism evidence="9 10">
    <name type="scientific">Tetrapyrgos nigripes</name>
    <dbReference type="NCBI Taxonomy" id="182062"/>
    <lineage>
        <taxon>Eukaryota</taxon>
        <taxon>Fungi</taxon>
        <taxon>Dikarya</taxon>
        <taxon>Basidiomycota</taxon>
        <taxon>Agaricomycotina</taxon>
        <taxon>Agaricomycetes</taxon>
        <taxon>Agaricomycetidae</taxon>
        <taxon>Agaricales</taxon>
        <taxon>Marasmiineae</taxon>
        <taxon>Marasmiaceae</taxon>
        <taxon>Tetrapyrgos</taxon>
    </lineage>
</organism>
<comment type="caution">
    <text evidence="9">The sequence shown here is derived from an EMBL/GenBank/DDBJ whole genome shotgun (WGS) entry which is preliminary data.</text>
</comment>
<keyword evidence="2" id="KW-0813">Transport</keyword>
<keyword evidence="4 7" id="KW-1133">Transmembrane helix</keyword>
<evidence type="ECO:0000256" key="7">
    <source>
        <dbReference type="SAM" id="Phobius"/>
    </source>
</evidence>
<feature type="transmembrane region" description="Helical" evidence="7">
    <location>
        <begin position="642"/>
        <end position="665"/>
    </location>
</feature>
<feature type="transmembrane region" description="Helical" evidence="7">
    <location>
        <begin position="487"/>
        <end position="508"/>
    </location>
</feature>
<dbReference type="AlphaFoldDB" id="A0A8H5G814"/>
<feature type="transmembrane region" description="Helical" evidence="7">
    <location>
        <begin position="565"/>
        <end position="591"/>
    </location>
</feature>
<evidence type="ECO:0000313" key="10">
    <source>
        <dbReference type="Proteomes" id="UP000559256"/>
    </source>
</evidence>
<dbReference type="InterPro" id="IPR036259">
    <property type="entry name" value="MFS_trans_sf"/>
</dbReference>
<dbReference type="InterPro" id="IPR020846">
    <property type="entry name" value="MFS_dom"/>
</dbReference>
<feature type="transmembrane region" description="Helical" evidence="7">
    <location>
        <begin position="520"/>
        <end position="553"/>
    </location>
</feature>
<dbReference type="Pfam" id="PF07690">
    <property type="entry name" value="MFS_1"/>
    <property type="match status" value="1"/>
</dbReference>
<evidence type="ECO:0000256" key="1">
    <source>
        <dbReference type="ARBA" id="ARBA00004141"/>
    </source>
</evidence>
<comment type="subcellular location">
    <subcellularLocation>
        <location evidence="1">Membrane</location>
        <topology evidence="1">Multi-pass membrane protein</topology>
    </subcellularLocation>
</comment>
<feature type="transmembrane region" description="Helical" evidence="7">
    <location>
        <begin position="344"/>
        <end position="370"/>
    </location>
</feature>
<feature type="domain" description="Major facilitator superfamily (MFS) profile" evidence="8">
    <location>
        <begin position="253"/>
        <end position="669"/>
    </location>
</feature>
<keyword evidence="3 7" id="KW-0812">Transmembrane</keyword>
<feature type="compositionally biased region" description="Acidic residues" evidence="6">
    <location>
        <begin position="31"/>
        <end position="40"/>
    </location>
</feature>